<feature type="domain" description="N-acetyltransferase" evidence="3">
    <location>
        <begin position="11"/>
        <end position="177"/>
    </location>
</feature>
<keyword evidence="5" id="KW-1185">Reference proteome</keyword>
<organism evidence="4 5">
    <name type="scientific">Alcaligenes pakistanensis</name>
    <dbReference type="NCBI Taxonomy" id="1482717"/>
    <lineage>
        <taxon>Bacteria</taxon>
        <taxon>Pseudomonadati</taxon>
        <taxon>Pseudomonadota</taxon>
        <taxon>Betaproteobacteria</taxon>
        <taxon>Burkholderiales</taxon>
        <taxon>Alcaligenaceae</taxon>
        <taxon>Alcaligenes</taxon>
    </lineage>
</organism>
<dbReference type="Pfam" id="PF00583">
    <property type="entry name" value="Acetyltransf_1"/>
    <property type="match status" value="1"/>
</dbReference>
<evidence type="ECO:0000256" key="1">
    <source>
        <dbReference type="ARBA" id="ARBA00022679"/>
    </source>
</evidence>
<evidence type="ECO:0000313" key="4">
    <source>
        <dbReference type="EMBL" id="GHC51622.1"/>
    </source>
</evidence>
<dbReference type="AlphaFoldDB" id="A0A8H9IR15"/>
<keyword evidence="1 4" id="KW-0808">Transferase</keyword>
<reference evidence="5" key="1">
    <citation type="journal article" date="2019" name="Int. J. Syst. Evol. Microbiol.">
        <title>The Global Catalogue of Microorganisms (GCM) 10K type strain sequencing project: providing services to taxonomists for standard genome sequencing and annotation.</title>
        <authorList>
            <consortium name="The Broad Institute Genomics Platform"/>
            <consortium name="The Broad Institute Genome Sequencing Center for Infectious Disease"/>
            <person name="Wu L."/>
            <person name="Ma J."/>
        </authorList>
    </citation>
    <scope>NUCLEOTIDE SEQUENCE [LARGE SCALE GENOMIC DNA]</scope>
    <source>
        <strain evidence="5">KCTC 42083</strain>
    </source>
</reference>
<dbReference type="PROSITE" id="PS51186">
    <property type="entry name" value="GNAT"/>
    <property type="match status" value="1"/>
</dbReference>
<sequence length="178" mass="19761">MNKIGVYMEQWLIRRAIEQDVPAVLALFDEVIAWFVETGNQGQWGTEPWSAQSHQAARIREACALPGAWVAEDQTGHVQGALILGEALPYVSAASEPEVYVRVLISSRDRQVRGLGRDLLGFADDQARRAGVQQLRVDCYGGGTGALVRFYESCGYERLATFQVEDWPGQLLGRRLPV</sequence>
<dbReference type="PANTHER" id="PTHR43877:SF2">
    <property type="entry name" value="AMINOALKYLPHOSPHONATE N-ACETYLTRANSFERASE-RELATED"/>
    <property type="match status" value="1"/>
</dbReference>
<dbReference type="PANTHER" id="PTHR43877">
    <property type="entry name" value="AMINOALKYLPHOSPHONATE N-ACETYLTRANSFERASE-RELATED-RELATED"/>
    <property type="match status" value="1"/>
</dbReference>
<dbReference type="InterPro" id="IPR050832">
    <property type="entry name" value="Bact_Acetyltransf"/>
</dbReference>
<dbReference type="EMBL" id="BMZN01000003">
    <property type="protein sequence ID" value="GHC51622.1"/>
    <property type="molecule type" value="Genomic_DNA"/>
</dbReference>
<comment type="caution">
    <text evidence="4">The sequence shown here is derived from an EMBL/GenBank/DDBJ whole genome shotgun (WGS) entry which is preliminary data.</text>
</comment>
<name>A0A8H9IR15_9BURK</name>
<dbReference type="RefSeq" id="WP_229841266.1">
    <property type="nucleotide sequence ID" value="NZ_BMZN01000003.1"/>
</dbReference>
<evidence type="ECO:0000259" key="3">
    <source>
        <dbReference type="PROSITE" id="PS51186"/>
    </source>
</evidence>
<dbReference type="SUPFAM" id="SSF55729">
    <property type="entry name" value="Acyl-CoA N-acyltransferases (Nat)"/>
    <property type="match status" value="1"/>
</dbReference>
<evidence type="ECO:0000313" key="5">
    <source>
        <dbReference type="Proteomes" id="UP000608923"/>
    </source>
</evidence>
<proteinExistence type="predicted"/>
<dbReference type="GO" id="GO:0016747">
    <property type="term" value="F:acyltransferase activity, transferring groups other than amino-acyl groups"/>
    <property type="evidence" value="ECO:0007669"/>
    <property type="project" value="InterPro"/>
</dbReference>
<dbReference type="InterPro" id="IPR000182">
    <property type="entry name" value="GNAT_dom"/>
</dbReference>
<accession>A0A8H9IR15</accession>
<gene>
    <name evidence="4" type="ORF">GCM10010096_24650</name>
</gene>
<dbReference type="Gene3D" id="3.40.630.30">
    <property type="match status" value="1"/>
</dbReference>
<evidence type="ECO:0000256" key="2">
    <source>
        <dbReference type="ARBA" id="ARBA00023315"/>
    </source>
</evidence>
<dbReference type="Proteomes" id="UP000608923">
    <property type="component" value="Unassembled WGS sequence"/>
</dbReference>
<keyword evidence="2" id="KW-0012">Acyltransferase</keyword>
<protein>
    <submittedName>
        <fullName evidence="4">GCN5 family N-acetyltransferase</fullName>
    </submittedName>
</protein>
<dbReference type="InterPro" id="IPR016181">
    <property type="entry name" value="Acyl_CoA_acyltransferase"/>
</dbReference>